<dbReference type="Gene3D" id="3.90.215.10">
    <property type="entry name" value="Gamma Fibrinogen, chain A, domain 1"/>
    <property type="match status" value="1"/>
</dbReference>
<name>A0A6A4WTU4_AMPAM</name>
<feature type="signal peptide" evidence="1">
    <location>
        <begin position="1"/>
        <end position="22"/>
    </location>
</feature>
<evidence type="ECO:0000256" key="1">
    <source>
        <dbReference type="SAM" id="SignalP"/>
    </source>
</evidence>
<gene>
    <name evidence="3" type="primary">TL5B_23</name>
    <name evidence="3" type="ORF">FJT64_018713</name>
</gene>
<evidence type="ECO:0000313" key="4">
    <source>
        <dbReference type="Proteomes" id="UP000440578"/>
    </source>
</evidence>
<dbReference type="Proteomes" id="UP000440578">
    <property type="component" value="Unassembled WGS sequence"/>
</dbReference>
<sequence length="191" mass="21624">MSPLLPAVVAALLTVAPLPAQCSVQQQQQQQQVAAGLYITPDELWQLVDRAVTAAIQPLTIKLDSRIDTLDSRLDVLDARLDRVLEQERKQDSEIATSGIYLLRPGLGAAGEVPAYCDLETDGGRWTVIQRRADIEPREDFYRNWTAYREGFGELDSEFWWINQCYSDQDCHQRGHHCCRAPCNNQCHRLG</sequence>
<dbReference type="GO" id="GO:0005615">
    <property type="term" value="C:extracellular space"/>
    <property type="evidence" value="ECO:0007669"/>
    <property type="project" value="TreeGrafter"/>
</dbReference>
<proteinExistence type="predicted"/>
<dbReference type="InterPro" id="IPR002181">
    <property type="entry name" value="Fibrinogen_a/b/g_C_dom"/>
</dbReference>
<evidence type="ECO:0000259" key="2">
    <source>
        <dbReference type="PROSITE" id="PS51406"/>
    </source>
</evidence>
<protein>
    <submittedName>
        <fullName evidence="3">Techylectin-5B</fullName>
    </submittedName>
</protein>
<keyword evidence="1" id="KW-0732">Signal</keyword>
<feature type="chain" id="PRO_5025637009" evidence="1">
    <location>
        <begin position="23"/>
        <end position="191"/>
    </location>
</feature>
<dbReference type="EMBL" id="VIIS01000329">
    <property type="protein sequence ID" value="KAF0310245.1"/>
    <property type="molecule type" value="Genomic_DNA"/>
</dbReference>
<dbReference type="PROSITE" id="PS51406">
    <property type="entry name" value="FIBRINOGEN_C_2"/>
    <property type="match status" value="1"/>
</dbReference>
<dbReference type="NCBIfam" id="NF040941">
    <property type="entry name" value="GGGWT_bact"/>
    <property type="match status" value="1"/>
</dbReference>
<evidence type="ECO:0000313" key="3">
    <source>
        <dbReference type="EMBL" id="KAF0310245.1"/>
    </source>
</evidence>
<dbReference type="InterPro" id="IPR014716">
    <property type="entry name" value="Fibrinogen_a/b/g_C_1"/>
</dbReference>
<comment type="caution">
    <text evidence="3">The sequence shown here is derived from an EMBL/GenBank/DDBJ whole genome shotgun (WGS) entry which is preliminary data.</text>
</comment>
<organism evidence="3 4">
    <name type="scientific">Amphibalanus amphitrite</name>
    <name type="common">Striped barnacle</name>
    <name type="synonym">Balanus amphitrite</name>
    <dbReference type="NCBI Taxonomy" id="1232801"/>
    <lineage>
        <taxon>Eukaryota</taxon>
        <taxon>Metazoa</taxon>
        <taxon>Ecdysozoa</taxon>
        <taxon>Arthropoda</taxon>
        <taxon>Crustacea</taxon>
        <taxon>Multicrustacea</taxon>
        <taxon>Cirripedia</taxon>
        <taxon>Thoracica</taxon>
        <taxon>Thoracicalcarea</taxon>
        <taxon>Balanomorpha</taxon>
        <taxon>Balanoidea</taxon>
        <taxon>Balanidae</taxon>
        <taxon>Amphibalaninae</taxon>
        <taxon>Amphibalanus</taxon>
    </lineage>
</organism>
<dbReference type="InterPro" id="IPR036056">
    <property type="entry name" value="Fibrinogen-like_C"/>
</dbReference>
<dbReference type="Pfam" id="PF00147">
    <property type="entry name" value="Fibrinogen_C"/>
    <property type="match status" value="1"/>
</dbReference>
<accession>A0A6A4WTU4</accession>
<dbReference type="SUPFAM" id="SSF56496">
    <property type="entry name" value="Fibrinogen C-terminal domain-like"/>
    <property type="match status" value="1"/>
</dbReference>
<reference evidence="3 4" key="1">
    <citation type="submission" date="2019-07" db="EMBL/GenBank/DDBJ databases">
        <title>Draft genome assembly of a fouling barnacle, Amphibalanus amphitrite (Darwin, 1854): The first reference genome for Thecostraca.</title>
        <authorList>
            <person name="Kim W."/>
        </authorList>
    </citation>
    <scope>NUCLEOTIDE SEQUENCE [LARGE SCALE GENOMIC DNA]</scope>
    <source>
        <strain evidence="3">SNU_AA5</strain>
        <tissue evidence="3">Soma without cirri and trophi</tissue>
    </source>
</reference>
<dbReference type="PANTHER" id="PTHR19143">
    <property type="entry name" value="FIBRINOGEN/TENASCIN/ANGIOPOEITIN"/>
    <property type="match status" value="1"/>
</dbReference>
<dbReference type="AlphaFoldDB" id="A0A6A4WTU4"/>
<dbReference type="OrthoDB" id="7972392at2759"/>
<keyword evidence="4" id="KW-1185">Reference proteome</keyword>
<dbReference type="InterPro" id="IPR050373">
    <property type="entry name" value="Fibrinogen_C-term_domain"/>
</dbReference>
<feature type="domain" description="Fibrinogen C-terminal" evidence="2">
    <location>
        <begin position="76"/>
        <end position="160"/>
    </location>
</feature>